<keyword evidence="2 4" id="KW-0863">Zinc-finger</keyword>
<sequence length="161" mass="18869">MISIQLIQYKEKKNEEDRSGTNSLTPPILHKEGPFEVHFPASVDYGKENFGCSRFDLERPLCYCGSQAKLRISGKANSFGRRFFNCPNYKMKKQCDFFEWIDIQSEQNSCCKMTLELAERRHDRVLNERLRIEQYLILCTVDLQDCLENIHTSGILVILMY</sequence>
<evidence type="ECO:0000256" key="1">
    <source>
        <dbReference type="ARBA" id="ARBA00022723"/>
    </source>
</evidence>
<dbReference type="AlphaFoldDB" id="A0A922E0J6"/>
<dbReference type="GO" id="GO:0008270">
    <property type="term" value="F:zinc ion binding"/>
    <property type="evidence" value="ECO:0007669"/>
    <property type="project" value="UniProtKB-KW"/>
</dbReference>
<evidence type="ECO:0000256" key="2">
    <source>
        <dbReference type="ARBA" id="ARBA00022771"/>
    </source>
</evidence>
<reference evidence="6" key="1">
    <citation type="submission" date="2021-01" db="EMBL/GenBank/DDBJ databases">
        <authorList>
            <person name="Lovell J.T."/>
            <person name="Bentley N."/>
            <person name="Bhattarai G."/>
            <person name="Jenkins J.W."/>
            <person name="Sreedasyam A."/>
            <person name="Alarcon Y."/>
            <person name="Bock C."/>
            <person name="Boston L."/>
            <person name="Carlson J."/>
            <person name="Cervantes K."/>
            <person name="Clermont K."/>
            <person name="Krom N."/>
            <person name="Kubenka K."/>
            <person name="Mamidi S."/>
            <person name="Mattison C."/>
            <person name="Monteros M."/>
            <person name="Pisani C."/>
            <person name="Plott C."/>
            <person name="Rajasekar S."/>
            <person name="Rhein H.S."/>
            <person name="Rohla C."/>
            <person name="Song M."/>
            <person name="Hilaire R.S."/>
            <person name="Shu S."/>
            <person name="Wells L."/>
            <person name="Wang X."/>
            <person name="Webber J."/>
            <person name="Heerema R.J."/>
            <person name="Klein P."/>
            <person name="Conner P."/>
            <person name="Grauke L."/>
            <person name="Grimwood J."/>
            <person name="Schmutz J."/>
            <person name="Randall J.J."/>
        </authorList>
    </citation>
    <scope>NUCLEOTIDE SEQUENCE</scope>
    <source>
        <tissue evidence="6">Leaf</tissue>
    </source>
</reference>
<dbReference type="Pfam" id="PF06839">
    <property type="entry name" value="Zn_ribbon_GRF"/>
    <property type="match status" value="1"/>
</dbReference>
<gene>
    <name evidence="6" type="ORF">I3842_09G038300</name>
</gene>
<evidence type="ECO:0000313" key="7">
    <source>
        <dbReference type="Proteomes" id="UP000811246"/>
    </source>
</evidence>
<dbReference type="PANTHER" id="PTHR33248">
    <property type="entry name" value="ZINC ION-BINDING PROTEIN"/>
    <property type="match status" value="1"/>
</dbReference>
<proteinExistence type="predicted"/>
<dbReference type="PROSITE" id="PS51999">
    <property type="entry name" value="ZF_GRF"/>
    <property type="match status" value="1"/>
</dbReference>
<organism evidence="6 7">
    <name type="scientific">Carya illinoinensis</name>
    <name type="common">Pecan</name>
    <dbReference type="NCBI Taxonomy" id="32201"/>
    <lineage>
        <taxon>Eukaryota</taxon>
        <taxon>Viridiplantae</taxon>
        <taxon>Streptophyta</taxon>
        <taxon>Embryophyta</taxon>
        <taxon>Tracheophyta</taxon>
        <taxon>Spermatophyta</taxon>
        <taxon>Magnoliopsida</taxon>
        <taxon>eudicotyledons</taxon>
        <taxon>Gunneridae</taxon>
        <taxon>Pentapetalae</taxon>
        <taxon>rosids</taxon>
        <taxon>fabids</taxon>
        <taxon>Fagales</taxon>
        <taxon>Juglandaceae</taxon>
        <taxon>Carya</taxon>
    </lineage>
</organism>
<dbReference type="EMBL" id="CM031833">
    <property type="protein sequence ID" value="KAG6694229.1"/>
    <property type="molecule type" value="Genomic_DNA"/>
</dbReference>
<dbReference type="InterPro" id="IPR010666">
    <property type="entry name" value="Znf_GRF"/>
</dbReference>
<comment type="caution">
    <text evidence="6">The sequence shown here is derived from an EMBL/GenBank/DDBJ whole genome shotgun (WGS) entry which is preliminary data.</text>
</comment>
<protein>
    <recommendedName>
        <fullName evidence="5">GRF-type domain-containing protein</fullName>
    </recommendedName>
</protein>
<evidence type="ECO:0000256" key="4">
    <source>
        <dbReference type="PROSITE-ProRule" id="PRU01343"/>
    </source>
</evidence>
<evidence type="ECO:0000256" key="3">
    <source>
        <dbReference type="ARBA" id="ARBA00022833"/>
    </source>
</evidence>
<accession>A0A922E0J6</accession>
<dbReference type="Proteomes" id="UP000811246">
    <property type="component" value="Chromosome 9"/>
</dbReference>
<evidence type="ECO:0000259" key="5">
    <source>
        <dbReference type="PROSITE" id="PS51999"/>
    </source>
</evidence>
<evidence type="ECO:0000313" key="6">
    <source>
        <dbReference type="EMBL" id="KAG6694229.1"/>
    </source>
</evidence>
<keyword evidence="1" id="KW-0479">Metal-binding</keyword>
<name>A0A922E0J6_CARIL</name>
<feature type="domain" description="GRF-type" evidence="5">
    <location>
        <begin position="62"/>
        <end position="104"/>
    </location>
</feature>
<keyword evidence="3" id="KW-0862">Zinc</keyword>